<organism>
    <name type="scientific">Pediculus humanus subsp. corporis</name>
    <name type="common">Body louse</name>
    <dbReference type="NCBI Taxonomy" id="121224"/>
    <lineage>
        <taxon>Eukaryota</taxon>
        <taxon>Metazoa</taxon>
        <taxon>Ecdysozoa</taxon>
        <taxon>Arthropoda</taxon>
        <taxon>Hexapoda</taxon>
        <taxon>Insecta</taxon>
        <taxon>Pterygota</taxon>
        <taxon>Neoptera</taxon>
        <taxon>Paraneoptera</taxon>
        <taxon>Psocodea</taxon>
        <taxon>Troctomorpha</taxon>
        <taxon>Phthiraptera</taxon>
        <taxon>Anoplura</taxon>
        <taxon>Pediculidae</taxon>
        <taxon>Pediculus</taxon>
    </lineage>
</organism>
<dbReference type="KEGG" id="phu:Phum_PHUM047540"/>
<keyword evidence="4" id="KW-1185">Reference proteome</keyword>
<dbReference type="EnsemblMetazoa" id="PHUM047540-RA">
    <property type="protein sequence ID" value="PHUM047540-PA"/>
    <property type="gene ID" value="PHUM047540"/>
</dbReference>
<evidence type="ECO:0000313" key="3">
    <source>
        <dbReference type="EnsemblMetazoa" id="PHUM047540-PA"/>
    </source>
</evidence>
<dbReference type="OrthoDB" id="8197684at2759"/>
<dbReference type="RefSeq" id="XP_002423292.1">
    <property type="nucleotide sequence ID" value="XM_002423247.1"/>
</dbReference>
<dbReference type="EMBL" id="DS235019">
    <property type="protein sequence ID" value="EEB10554.1"/>
    <property type="molecule type" value="Genomic_DNA"/>
</dbReference>
<evidence type="ECO:0000313" key="4">
    <source>
        <dbReference type="Proteomes" id="UP000009046"/>
    </source>
</evidence>
<feature type="compositionally biased region" description="Basic and acidic residues" evidence="1">
    <location>
        <begin position="1"/>
        <end position="19"/>
    </location>
</feature>
<reference evidence="2" key="1">
    <citation type="submission" date="2007-04" db="EMBL/GenBank/DDBJ databases">
        <title>Annotation of Pediculus humanus corporis strain USDA.</title>
        <authorList>
            <person name="Kirkness E."/>
            <person name="Hannick L."/>
            <person name="Hass B."/>
            <person name="Bruggner R."/>
            <person name="Lawson D."/>
            <person name="Bidwell S."/>
            <person name="Joardar V."/>
            <person name="Caler E."/>
            <person name="Walenz B."/>
            <person name="Inman J."/>
            <person name="Schobel S."/>
            <person name="Galinsky K."/>
            <person name="Amedeo P."/>
            <person name="Strausberg R."/>
        </authorList>
    </citation>
    <scope>NUCLEOTIDE SEQUENCE</scope>
    <source>
        <strain evidence="2">USDA</strain>
    </source>
</reference>
<dbReference type="InParanoid" id="E0VAZ8"/>
<accession>E0VAZ8</accession>
<gene>
    <name evidence="3" type="primary">8232753</name>
    <name evidence="2" type="ORF">Phum_PHUM047540</name>
</gene>
<dbReference type="Proteomes" id="UP000009046">
    <property type="component" value="Unassembled WGS sequence"/>
</dbReference>
<dbReference type="HOGENOM" id="CLU_1469918_0_0_1"/>
<evidence type="ECO:0000256" key="1">
    <source>
        <dbReference type="SAM" id="MobiDB-lite"/>
    </source>
</evidence>
<dbReference type="CTD" id="8232753"/>
<reference evidence="3" key="3">
    <citation type="submission" date="2020-05" db="UniProtKB">
        <authorList>
            <consortium name="EnsemblMetazoa"/>
        </authorList>
    </citation>
    <scope>IDENTIFICATION</scope>
    <source>
        <strain evidence="3">USDA</strain>
    </source>
</reference>
<dbReference type="EMBL" id="AAZO01000559">
    <property type="status" value="NOT_ANNOTATED_CDS"/>
    <property type="molecule type" value="Genomic_DNA"/>
</dbReference>
<feature type="region of interest" description="Disordered" evidence="1">
    <location>
        <begin position="1"/>
        <end position="22"/>
    </location>
</feature>
<sequence>MPKKESSFQEHSGNEKEETSISTFNLDQITSDDEIYTLQMPNYLNKKDLVGKNLNSLIMNCNTDSESHDKFSVELLQTKKNICVGFPQESNNSSLLNVPIKGHILIKKDVGNFDAQKYSSRKDIENKISLPKDLVCRHPLLGLNWKTHLKESTFFIADYVLCPLQLVIKLEKNSRKLMILFFNT</sequence>
<evidence type="ECO:0000313" key="2">
    <source>
        <dbReference type="EMBL" id="EEB10554.1"/>
    </source>
</evidence>
<name>E0VAZ8_PEDHC</name>
<protein>
    <submittedName>
        <fullName evidence="2 3">Uncharacterized protein</fullName>
    </submittedName>
</protein>
<proteinExistence type="predicted"/>
<dbReference type="GeneID" id="8232753"/>
<dbReference type="AlphaFoldDB" id="E0VAZ8"/>
<dbReference type="VEuPathDB" id="VectorBase:PHUM047540"/>
<reference evidence="2" key="2">
    <citation type="submission" date="2007-04" db="EMBL/GenBank/DDBJ databases">
        <title>The genome of the human body louse.</title>
        <authorList>
            <consortium name="The Human Body Louse Genome Consortium"/>
            <person name="Kirkness E."/>
            <person name="Walenz B."/>
            <person name="Hass B."/>
            <person name="Bruggner R."/>
            <person name="Strausberg R."/>
        </authorList>
    </citation>
    <scope>NUCLEOTIDE SEQUENCE</scope>
    <source>
        <strain evidence="2">USDA</strain>
    </source>
</reference>